<reference evidence="2 3" key="2">
    <citation type="submission" date="2017-08" db="EMBL/GenBank/DDBJ databases">
        <title>WGS of novel Burkholderia cepaca complex species.</title>
        <authorList>
            <person name="Lipuma J."/>
            <person name="Spilker T."/>
        </authorList>
    </citation>
    <scope>NUCLEOTIDE SEQUENCE [LARGE SCALE GENOMIC DNA]</scope>
    <source>
        <strain evidence="2 3">AU17325</strain>
    </source>
</reference>
<dbReference type="Proteomes" id="UP000214600">
    <property type="component" value="Unassembled WGS sequence"/>
</dbReference>
<dbReference type="EMBL" id="NKFA01000039">
    <property type="protein sequence ID" value="OXI32760.1"/>
    <property type="molecule type" value="Genomic_DNA"/>
</dbReference>
<reference evidence="3" key="1">
    <citation type="submission" date="2017-06" db="EMBL/GenBank/DDBJ databases">
        <authorList>
            <person name="LiPuma J."/>
            <person name="Spilker T."/>
        </authorList>
    </citation>
    <scope>NUCLEOTIDE SEQUENCE [LARGE SCALE GENOMIC DNA]</scope>
    <source>
        <strain evidence="3">AU17325</strain>
    </source>
</reference>
<accession>A0A228HRH3</accession>
<evidence type="ECO:0000256" key="1">
    <source>
        <dbReference type="SAM" id="MobiDB-lite"/>
    </source>
</evidence>
<feature type="region of interest" description="Disordered" evidence="1">
    <location>
        <begin position="1"/>
        <end position="35"/>
    </location>
</feature>
<proteinExistence type="predicted"/>
<sequence length="112" mass="12538">MLRVSGSVDRMNGTVHDRACSNAPRPFSRLGKRKRTGRLAALERRFVPDGPMNCHVQWPVRSAQTGRELMRRAAMPGMQPFDPIASRPDRRDTAAAPRGPLARILLATHNDR</sequence>
<dbReference type="AlphaFoldDB" id="A0A228HRH3"/>
<evidence type="ECO:0000313" key="3">
    <source>
        <dbReference type="Proteomes" id="UP000214600"/>
    </source>
</evidence>
<gene>
    <name evidence="2" type="ORF">CFB84_40600</name>
</gene>
<organism evidence="2 3">
    <name type="scientific">Burkholderia aenigmatica</name>
    <dbReference type="NCBI Taxonomy" id="2015348"/>
    <lineage>
        <taxon>Bacteria</taxon>
        <taxon>Pseudomonadati</taxon>
        <taxon>Pseudomonadota</taxon>
        <taxon>Betaproteobacteria</taxon>
        <taxon>Burkholderiales</taxon>
        <taxon>Burkholderiaceae</taxon>
        <taxon>Burkholderia</taxon>
        <taxon>Burkholderia cepacia complex</taxon>
    </lineage>
</organism>
<evidence type="ECO:0000313" key="2">
    <source>
        <dbReference type="EMBL" id="OXI32760.1"/>
    </source>
</evidence>
<comment type="caution">
    <text evidence="2">The sequence shown here is derived from an EMBL/GenBank/DDBJ whole genome shotgun (WGS) entry which is preliminary data.</text>
</comment>
<feature type="region of interest" description="Disordered" evidence="1">
    <location>
        <begin position="77"/>
        <end position="112"/>
    </location>
</feature>
<name>A0A228HRH3_9BURK</name>
<protein>
    <submittedName>
        <fullName evidence="2">Uncharacterized protein</fullName>
    </submittedName>
</protein>